<keyword evidence="3" id="KW-1185">Reference proteome</keyword>
<dbReference type="STRING" id="984485.A0A1E4RFZ3"/>
<dbReference type="InterPro" id="IPR052809">
    <property type="entry name" value="Actin_polarity_regulatory"/>
</dbReference>
<accession>A0A1E4RFZ3</accession>
<feature type="domain" description="UDENN" evidence="1">
    <location>
        <begin position="23"/>
        <end position="502"/>
    </location>
</feature>
<dbReference type="PROSITE" id="PS50211">
    <property type="entry name" value="DENN"/>
    <property type="match status" value="1"/>
</dbReference>
<dbReference type="EMBL" id="KV454543">
    <property type="protein sequence ID" value="ODV66180.1"/>
    <property type="molecule type" value="Genomic_DNA"/>
</dbReference>
<protein>
    <submittedName>
        <fullName evidence="2">Spindle pole body interacting protein</fullName>
    </submittedName>
</protein>
<dbReference type="OrthoDB" id="66409at2759"/>
<evidence type="ECO:0000313" key="3">
    <source>
        <dbReference type="Proteomes" id="UP000095085"/>
    </source>
</evidence>
<dbReference type="Pfam" id="PF08616">
    <property type="entry name" value="SPA"/>
    <property type="match status" value="1"/>
</dbReference>
<dbReference type="InterPro" id="IPR037516">
    <property type="entry name" value="Tripartite_DENN"/>
</dbReference>
<dbReference type="GO" id="GO:0051666">
    <property type="term" value="P:actin cortical patch localization"/>
    <property type="evidence" value="ECO:0007669"/>
    <property type="project" value="TreeGrafter"/>
</dbReference>
<dbReference type="Pfam" id="PF07792">
    <property type="entry name" value="Afi1"/>
    <property type="match status" value="1"/>
</dbReference>
<reference evidence="3" key="1">
    <citation type="submission" date="2016-05" db="EMBL/GenBank/DDBJ databases">
        <title>Comparative genomics of biotechnologically important yeasts.</title>
        <authorList>
            <consortium name="DOE Joint Genome Institute"/>
            <person name="Riley R."/>
            <person name="Haridas S."/>
            <person name="Wolfe K.H."/>
            <person name="Lopes M.R."/>
            <person name="Hittinger C.T."/>
            <person name="Goker M."/>
            <person name="Salamov A."/>
            <person name="Wisecaver J."/>
            <person name="Long T.M."/>
            <person name="Aerts A.L."/>
            <person name="Barry K."/>
            <person name="Choi C."/>
            <person name="Clum A."/>
            <person name="Coughlan A.Y."/>
            <person name="Deshpande S."/>
            <person name="Douglass A.P."/>
            <person name="Hanson S.J."/>
            <person name="Klenk H.-P."/>
            <person name="Labutti K."/>
            <person name="Lapidus A."/>
            <person name="Lindquist E."/>
            <person name="Lipzen A."/>
            <person name="Meier-Kolthoff J.P."/>
            <person name="Ohm R.A."/>
            <person name="Otillar R.P."/>
            <person name="Pangilinan J."/>
            <person name="Peng Y."/>
            <person name="Rokas A."/>
            <person name="Rosa C.A."/>
            <person name="Scheuner C."/>
            <person name="Sibirny A.A."/>
            <person name="Slot J.C."/>
            <person name="Stielow J.B."/>
            <person name="Sun H."/>
            <person name="Kurtzman C.P."/>
            <person name="Blackwell M."/>
            <person name="Grigoriev I.V."/>
            <person name="Jeffries T.W."/>
        </authorList>
    </citation>
    <scope>NUCLEOTIDE SEQUENCE [LARGE SCALE GENOMIC DNA]</scope>
    <source>
        <strain evidence="3">NRRL Y-1933</strain>
    </source>
</reference>
<dbReference type="GO" id="GO:0000282">
    <property type="term" value="P:cellular bud site selection"/>
    <property type="evidence" value="ECO:0007669"/>
    <property type="project" value="TreeGrafter"/>
</dbReference>
<gene>
    <name evidence="2" type="ORF">HYPBUDRAFT_111742</name>
</gene>
<proteinExistence type="predicted"/>
<evidence type="ECO:0000259" key="1">
    <source>
        <dbReference type="PROSITE" id="PS50211"/>
    </source>
</evidence>
<dbReference type="Proteomes" id="UP000095085">
    <property type="component" value="Unassembled WGS sequence"/>
</dbReference>
<dbReference type="InterPro" id="IPR012860">
    <property type="entry name" value="Afi1_N"/>
</dbReference>
<dbReference type="PANTHER" id="PTHR28245">
    <property type="entry name" value="ARF3-INTERACTING PROTEIN 1"/>
    <property type="match status" value="1"/>
</dbReference>
<evidence type="ECO:0000313" key="2">
    <source>
        <dbReference type="EMBL" id="ODV66180.1"/>
    </source>
</evidence>
<dbReference type="GeneID" id="30993400"/>
<organism evidence="2 3">
    <name type="scientific">Hyphopichia burtonii NRRL Y-1933</name>
    <dbReference type="NCBI Taxonomy" id="984485"/>
    <lineage>
        <taxon>Eukaryota</taxon>
        <taxon>Fungi</taxon>
        <taxon>Dikarya</taxon>
        <taxon>Ascomycota</taxon>
        <taxon>Saccharomycotina</taxon>
        <taxon>Pichiomycetes</taxon>
        <taxon>Debaryomycetaceae</taxon>
        <taxon>Hyphopichia</taxon>
    </lineage>
</organism>
<dbReference type="GO" id="GO:0005935">
    <property type="term" value="C:cellular bud neck"/>
    <property type="evidence" value="ECO:0007669"/>
    <property type="project" value="TreeGrafter"/>
</dbReference>
<sequence length="645" mass="74299">MSSEYHVGGNGLVNGKSRYANIEYIITAEFHIDKGPSLIHQYPKEISGISELAFLPELMIPDQIHKREEDYTLFLLYRNQTTGELQYLYDKTCEKEPYYLYTIVNNLKDNNFKRGSIIKSLSIITKLSFFKNFKPLLLICLDKYFNNNKIEILAELFESINTKNFDVNSITSQASIIKKLLITSILDLPINDKIYYDENFRNKLLGIKTSNEDLFIRKDLSFNSIIQFNNMNIPIKIPMIILPDTIGDYLNPTDLNFKPNLINILNAKLSSQIFNNELTIYGLQTPPIIILINAILTGKKIIFLSYESSSGTIIDHLLLTLKIISGGGILSGLLTNYNVFPMIDVSKIDLLEKCDSFIAGTINPFFKNNDKLWDLLYDLDSNEFFISSQINEVNSNMIFKNSIISEDAKFLSNLQLSLFNYNDDLTTIQLIFRRHINEIIRILLSSKNFNNNPLTQDQPQLQLLLDGIGYYWNSDTNKLLEISCYQLISKKFQDLLYDGKFNYSLSLPNLSNELNLMIDLQYHLQKLNNVNTKIDEREIWFNILKYLISGKSLEIFLLITYLIPPNSSTSLQSSSIHGGNLTIFDKNKGIELLLLNLFNSDDQIKSNIIMILQELQDNFLCGWCLNNFIKSNLIYEIAFDDLLKN</sequence>
<dbReference type="GO" id="GO:0005886">
    <property type="term" value="C:plasma membrane"/>
    <property type="evidence" value="ECO:0007669"/>
    <property type="project" value="TreeGrafter"/>
</dbReference>
<dbReference type="AlphaFoldDB" id="A0A1E4RFZ3"/>
<dbReference type="RefSeq" id="XP_020075247.1">
    <property type="nucleotide sequence ID" value="XM_020218850.1"/>
</dbReference>
<dbReference type="PANTHER" id="PTHR28245:SF1">
    <property type="entry name" value="ARF3-INTERACTING PROTEIN 1"/>
    <property type="match status" value="1"/>
</dbReference>
<name>A0A1E4RFZ3_9ASCO</name>